<organism evidence="2 3">
    <name type="scientific">Hymenobacter terrestris</name>
    <dbReference type="NCBI Taxonomy" id="2748310"/>
    <lineage>
        <taxon>Bacteria</taxon>
        <taxon>Pseudomonadati</taxon>
        <taxon>Bacteroidota</taxon>
        <taxon>Cytophagia</taxon>
        <taxon>Cytophagales</taxon>
        <taxon>Hymenobacteraceae</taxon>
        <taxon>Hymenobacter</taxon>
    </lineage>
</organism>
<keyword evidence="3" id="KW-1185">Reference proteome</keyword>
<keyword evidence="1" id="KW-0812">Transmembrane</keyword>
<gene>
    <name evidence="2" type="ORF">HW556_10445</name>
</gene>
<dbReference type="Proteomes" id="UP000626554">
    <property type="component" value="Unassembled WGS sequence"/>
</dbReference>
<name>A0ABX2Q2W3_9BACT</name>
<evidence type="ECO:0000313" key="2">
    <source>
        <dbReference type="EMBL" id="NVO85297.1"/>
    </source>
</evidence>
<reference evidence="2 3" key="1">
    <citation type="submission" date="2020-05" db="EMBL/GenBank/DDBJ databases">
        <title>Hymenobacter terrestris sp. nov. and Hymenobacter lapidiphilus sp. nov., isolated from regoliths in Antarctica.</title>
        <authorList>
            <person name="Sedlacek I."/>
            <person name="Pantucek R."/>
            <person name="Zeman M."/>
            <person name="Holochova P."/>
            <person name="Kralova S."/>
            <person name="Stankova E."/>
            <person name="Sedo O."/>
            <person name="Micenkova L."/>
            <person name="Svec P."/>
            <person name="Gupta V."/>
            <person name="Sood U."/>
            <person name="Korpole U.S."/>
            <person name="Lal R."/>
        </authorList>
    </citation>
    <scope>NUCLEOTIDE SEQUENCE [LARGE SCALE GENOMIC DNA]</scope>
    <source>
        <strain evidence="2 3">P5252</strain>
    </source>
</reference>
<evidence type="ECO:0000256" key="1">
    <source>
        <dbReference type="SAM" id="Phobius"/>
    </source>
</evidence>
<comment type="caution">
    <text evidence="2">The sequence shown here is derived from an EMBL/GenBank/DDBJ whole genome shotgun (WGS) entry which is preliminary data.</text>
</comment>
<sequence>MRPTTSHASQLWQFVWQVLLPAVPRLAWLVLGLVGFFLLNLGFEDELWPHHPRAKQLLIPLLVLSLGALPWLGGHVARQVRRNVQRWWWRRLWQLATIGAYTVAVFSSIMIFSLLLVELISWVR</sequence>
<feature type="transmembrane region" description="Helical" evidence="1">
    <location>
        <begin position="57"/>
        <end position="77"/>
    </location>
</feature>
<keyword evidence="1" id="KW-0472">Membrane</keyword>
<dbReference type="EMBL" id="JABKAV010000026">
    <property type="protein sequence ID" value="NVO85297.1"/>
    <property type="molecule type" value="Genomic_DNA"/>
</dbReference>
<evidence type="ECO:0000313" key="3">
    <source>
        <dbReference type="Proteomes" id="UP000626554"/>
    </source>
</evidence>
<accession>A0ABX2Q2W3</accession>
<protein>
    <submittedName>
        <fullName evidence="2">Uncharacterized protein</fullName>
    </submittedName>
</protein>
<feature type="transmembrane region" description="Helical" evidence="1">
    <location>
        <begin position="98"/>
        <end position="123"/>
    </location>
</feature>
<proteinExistence type="predicted"/>
<feature type="transmembrane region" description="Helical" evidence="1">
    <location>
        <begin position="12"/>
        <end position="37"/>
    </location>
</feature>
<dbReference type="RefSeq" id="WP_176899965.1">
    <property type="nucleotide sequence ID" value="NZ_JABKAV010000026.1"/>
</dbReference>
<keyword evidence="1" id="KW-1133">Transmembrane helix</keyword>